<dbReference type="Pfam" id="PF00196">
    <property type="entry name" value="GerE"/>
    <property type="match status" value="1"/>
</dbReference>
<dbReference type="SUPFAM" id="SSF52172">
    <property type="entry name" value="CheY-like"/>
    <property type="match status" value="1"/>
</dbReference>
<dbReference type="PRINTS" id="PR00038">
    <property type="entry name" value="HTHLUXR"/>
</dbReference>
<dbReference type="GO" id="GO:0006355">
    <property type="term" value="P:regulation of DNA-templated transcription"/>
    <property type="evidence" value="ECO:0007669"/>
    <property type="project" value="InterPro"/>
</dbReference>
<dbReference type="PANTHER" id="PTHR43214">
    <property type="entry name" value="TWO-COMPONENT RESPONSE REGULATOR"/>
    <property type="match status" value="1"/>
</dbReference>
<organism evidence="6 7">
    <name type="scientific">Natronogracilivirga saccharolytica</name>
    <dbReference type="NCBI Taxonomy" id="2812953"/>
    <lineage>
        <taxon>Bacteria</taxon>
        <taxon>Pseudomonadati</taxon>
        <taxon>Balneolota</taxon>
        <taxon>Balneolia</taxon>
        <taxon>Balneolales</taxon>
        <taxon>Cyclonatronaceae</taxon>
        <taxon>Natronogracilivirga</taxon>
    </lineage>
</organism>
<dbReference type="EMBL" id="JAFIDN010000002">
    <property type="protein sequence ID" value="MBP3191809.1"/>
    <property type="molecule type" value="Genomic_DNA"/>
</dbReference>
<dbReference type="InterPro" id="IPR011006">
    <property type="entry name" value="CheY-like_superfamily"/>
</dbReference>
<accession>A0A8J7RLD0</accession>
<reference evidence="6" key="1">
    <citation type="submission" date="2021-02" db="EMBL/GenBank/DDBJ databases">
        <title>Natronogracilivirga saccharolytica gen. nov. sp. nov. a new anaerobic, haloalkiliphilic carbohydrate-fermenting bacterium from soda lake and proposing of Cyclonatronumiaceae fam. nov. in the phylum Balneolaeota.</title>
        <authorList>
            <person name="Zhilina T.N."/>
            <person name="Sorokin D.Y."/>
            <person name="Zavarzina D.G."/>
            <person name="Toshchakov S.V."/>
            <person name="Kublanov I.V."/>
        </authorList>
    </citation>
    <scope>NUCLEOTIDE SEQUENCE</scope>
    <source>
        <strain evidence="6">Z-1702</strain>
    </source>
</reference>
<dbReference type="Gene3D" id="3.40.50.2300">
    <property type="match status" value="1"/>
</dbReference>
<keyword evidence="1 3" id="KW-0597">Phosphoprotein</keyword>
<evidence type="ECO:0000313" key="7">
    <source>
        <dbReference type="Proteomes" id="UP000673975"/>
    </source>
</evidence>
<dbReference type="AlphaFoldDB" id="A0A8J7RLD0"/>
<dbReference type="PANTHER" id="PTHR43214:SF43">
    <property type="entry name" value="TWO-COMPONENT RESPONSE REGULATOR"/>
    <property type="match status" value="1"/>
</dbReference>
<sequence length="216" mass="24116">MGHKIVLVEDHPMMQKGMEMTLQTEPDFEVAGMVSTAEEAFGLIEETRPDIAVVDISLPGMNGIELIRHLRSGYPDLRILVVSRHEEELFAERAVRAGAQGYIMKLHAGEQIVDAVRRIANGGLYLSEAVSQKLLMGISSASDNKNASPLERLTDRELEIFRLIGRGKPAKEIAKRLNISPKTVDTYKSRISEKLNIPDRASLLQQAMHFVNEKEL</sequence>
<protein>
    <submittedName>
        <fullName evidence="6">Response regulator transcription factor</fullName>
    </submittedName>
</protein>
<keyword evidence="2" id="KW-0238">DNA-binding</keyword>
<evidence type="ECO:0000256" key="1">
    <source>
        <dbReference type="ARBA" id="ARBA00022553"/>
    </source>
</evidence>
<gene>
    <name evidence="6" type="ORF">NATSA_03940</name>
</gene>
<dbReference type="PROSITE" id="PS50043">
    <property type="entry name" value="HTH_LUXR_2"/>
    <property type="match status" value="1"/>
</dbReference>
<dbReference type="InterPro" id="IPR058245">
    <property type="entry name" value="NreC/VraR/RcsB-like_REC"/>
</dbReference>
<dbReference type="Proteomes" id="UP000673975">
    <property type="component" value="Unassembled WGS sequence"/>
</dbReference>
<dbReference type="InterPro" id="IPR001789">
    <property type="entry name" value="Sig_transdc_resp-reg_receiver"/>
</dbReference>
<dbReference type="InterPro" id="IPR039420">
    <property type="entry name" value="WalR-like"/>
</dbReference>
<dbReference type="RefSeq" id="WP_210510591.1">
    <property type="nucleotide sequence ID" value="NZ_JAFIDN010000002.1"/>
</dbReference>
<evidence type="ECO:0000259" key="4">
    <source>
        <dbReference type="PROSITE" id="PS50043"/>
    </source>
</evidence>
<comment type="caution">
    <text evidence="6">The sequence shown here is derived from an EMBL/GenBank/DDBJ whole genome shotgun (WGS) entry which is preliminary data.</text>
</comment>
<dbReference type="SMART" id="SM00421">
    <property type="entry name" value="HTH_LUXR"/>
    <property type="match status" value="1"/>
</dbReference>
<dbReference type="GO" id="GO:0003677">
    <property type="term" value="F:DNA binding"/>
    <property type="evidence" value="ECO:0007669"/>
    <property type="project" value="UniProtKB-KW"/>
</dbReference>
<dbReference type="InterPro" id="IPR016032">
    <property type="entry name" value="Sig_transdc_resp-reg_C-effctor"/>
</dbReference>
<dbReference type="CDD" id="cd06170">
    <property type="entry name" value="LuxR_C_like"/>
    <property type="match status" value="1"/>
</dbReference>
<dbReference type="Pfam" id="PF00072">
    <property type="entry name" value="Response_reg"/>
    <property type="match status" value="1"/>
</dbReference>
<evidence type="ECO:0000313" key="6">
    <source>
        <dbReference type="EMBL" id="MBP3191809.1"/>
    </source>
</evidence>
<feature type="domain" description="Response regulatory" evidence="5">
    <location>
        <begin position="4"/>
        <end position="120"/>
    </location>
</feature>
<evidence type="ECO:0000256" key="2">
    <source>
        <dbReference type="ARBA" id="ARBA00023125"/>
    </source>
</evidence>
<dbReference type="GO" id="GO:0000160">
    <property type="term" value="P:phosphorelay signal transduction system"/>
    <property type="evidence" value="ECO:0007669"/>
    <property type="project" value="InterPro"/>
</dbReference>
<dbReference type="SUPFAM" id="SSF46894">
    <property type="entry name" value="C-terminal effector domain of the bipartite response regulators"/>
    <property type="match status" value="1"/>
</dbReference>
<dbReference type="InterPro" id="IPR000792">
    <property type="entry name" value="Tscrpt_reg_LuxR_C"/>
</dbReference>
<dbReference type="PROSITE" id="PS50110">
    <property type="entry name" value="RESPONSE_REGULATORY"/>
    <property type="match status" value="1"/>
</dbReference>
<feature type="modified residue" description="4-aspartylphosphate" evidence="3">
    <location>
        <position position="55"/>
    </location>
</feature>
<dbReference type="PROSITE" id="PS00622">
    <property type="entry name" value="HTH_LUXR_1"/>
    <property type="match status" value="1"/>
</dbReference>
<evidence type="ECO:0000256" key="3">
    <source>
        <dbReference type="PROSITE-ProRule" id="PRU00169"/>
    </source>
</evidence>
<dbReference type="CDD" id="cd17535">
    <property type="entry name" value="REC_NarL-like"/>
    <property type="match status" value="1"/>
</dbReference>
<proteinExistence type="predicted"/>
<name>A0A8J7RLD0_9BACT</name>
<keyword evidence="7" id="KW-1185">Reference proteome</keyword>
<feature type="domain" description="HTH luxR-type" evidence="4">
    <location>
        <begin position="146"/>
        <end position="214"/>
    </location>
</feature>
<dbReference type="SMART" id="SM00448">
    <property type="entry name" value="REC"/>
    <property type="match status" value="1"/>
</dbReference>
<evidence type="ECO:0000259" key="5">
    <source>
        <dbReference type="PROSITE" id="PS50110"/>
    </source>
</evidence>